<reference evidence="1" key="1">
    <citation type="journal article" date="2014" name="Int. J. Food Microbiol.">
        <title>Purification and characterization of antimicrobial peptides from fish isolate Carnobacterium maltaromaticum C2: Carnobacteriocin X and carnolysins A1 and A2.</title>
        <authorList>
            <person name="Tulini F.L."/>
            <person name="Lohans C.T."/>
            <person name="Bordon K.C."/>
            <person name="Zheng J."/>
            <person name="Arantes E.C."/>
            <person name="Vederas J.C."/>
            <person name="De Martinis E.C."/>
        </authorList>
    </citation>
    <scope>NUCLEOTIDE SEQUENCE</scope>
    <source>
        <strain evidence="1">C2</strain>
    </source>
</reference>
<dbReference type="PATRIC" id="fig|2751.33.peg.615"/>
<dbReference type="InterPro" id="IPR027632">
    <property type="entry name" value="Lant_2_A2"/>
</dbReference>
<organism evidence="1">
    <name type="scientific">Carnobacterium maltaromaticum</name>
    <name type="common">Carnobacterium piscicola</name>
    <dbReference type="NCBI Taxonomy" id="2751"/>
    <lineage>
        <taxon>Bacteria</taxon>
        <taxon>Bacillati</taxon>
        <taxon>Bacillota</taxon>
        <taxon>Bacilli</taxon>
        <taxon>Lactobacillales</taxon>
        <taxon>Carnobacteriaceae</taxon>
        <taxon>Carnobacterium</taxon>
    </lineage>
</organism>
<sequence length="73" mass="7413">MSELSMEKVVGETFEDLSIAEMTMVQGSGDINGEFTTSPACVYSVMVVSKASSAKCAAGASAVSGAILSAIRC</sequence>
<proteinExistence type="predicted"/>
<name>W0FC94_CARML</name>
<dbReference type="RefSeq" id="WP_056999992.1">
    <property type="nucleotide sequence ID" value="NZ_BJOJ01000049.1"/>
</dbReference>
<accession>W0FC94</accession>
<dbReference type="AlphaFoldDB" id="W0FC94"/>
<protein>
    <submittedName>
        <fullName evidence="1">CrnA1</fullName>
    </submittedName>
</protein>
<gene>
    <name evidence="1" type="primary">crnA1</name>
</gene>
<evidence type="ECO:0000313" key="1">
    <source>
        <dbReference type="EMBL" id="AHF21238.1"/>
    </source>
</evidence>
<dbReference type="EMBL" id="KF573751">
    <property type="protein sequence ID" value="AHF21238.1"/>
    <property type="molecule type" value="Genomic_DNA"/>
</dbReference>
<dbReference type="GO" id="GO:0050830">
    <property type="term" value="P:defense response to Gram-positive bacterium"/>
    <property type="evidence" value="ECO:0007669"/>
    <property type="project" value="InterPro"/>
</dbReference>
<dbReference type="Pfam" id="PF16934">
    <property type="entry name" value="Mersacidin"/>
    <property type="match status" value="1"/>
</dbReference>
<dbReference type="NCBIfam" id="TIGR03893">
    <property type="entry name" value="lant_SP_1948"/>
    <property type="match status" value="1"/>
</dbReference>